<dbReference type="AlphaFoldDB" id="A1CIZ5"/>
<dbReference type="HOGENOM" id="CLU_2830733_0_0_1"/>
<dbReference type="VEuPathDB" id="FungiDB:ACLA_053240"/>
<proteinExistence type="predicted"/>
<sequence>MTKYITWAKECRLAATRAKSSVSSPGAPPFDPWLRKDVSLRVTGQSGEPKHVRGRKRIGLGALDDC</sequence>
<dbReference type="GeneID" id="4704054"/>
<name>A1CIZ5_ASPCL</name>
<reference evidence="1 2" key="1">
    <citation type="journal article" date="2008" name="PLoS Genet.">
        <title>Genomic islands in the pathogenic filamentous fungus Aspergillus fumigatus.</title>
        <authorList>
            <person name="Fedorova N.D."/>
            <person name="Khaldi N."/>
            <person name="Joardar V.S."/>
            <person name="Maiti R."/>
            <person name="Amedeo P."/>
            <person name="Anderson M.J."/>
            <person name="Crabtree J."/>
            <person name="Silva J.C."/>
            <person name="Badger J.H."/>
            <person name="Albarraq A."/>
            <person name="Angiuoli S."/>
            <person name="Bussey H."/>
            <person name="Bowyer P."/>
            <person name="Cotty P.J."/>
            <person name="Dyer P.S."/>
            <person name="Egan A."/>
            <person name="Galens K."/>
            <person name="Fraser-Liggett C.M."/>
            <person name="Haas B.J."/>
            <person name="Inman J.M."/>
            <person name="Kent R."/>
            <person name="Lemieux S."/>
            <person name="Malavazi I."/>
            <person name="Orvis J."/>
            <person name="Roemer T."/>
            <person name="Ronning C.M."/>
            <person name="Sundaram J.P."/>
            <person name="Sutton G."/>
            <person name="Turner G."/>
            <person name="Venter J.C."/>
            <person name="White O.R."/>
            <person name="Whitty B.R."/>
            <person name="Youngman P."/>
            <person name="Wolfe K.H."/>
            <person name="Goldman G.H."/>
            <person name="Wortman J.R."/>
            <person name="Jiang B."/>
            <person name="Denning D.W."/>
            <person name="Nierman W.C."/>
        </authorList>
    </citation>
    <scope>NUCLEOTIDE SEQUENCE [LARGE SCALE GENOMIC DNA]</scope>
    <source>
        <strain evidence="2">ATCC 1007 / CBS 513.65 / DSM 816 / NCTC 3887 / NRRL 1</strain>
    </source>
</reference>
<accession>A1CIZ5</accession>
<evidence type="ECO:0000313" key="1">
    <source>
        <dbReference type="EMBL" id="EAW10850.1"/>
    </source>
</evidence>
<protein>
    <submittedName>
        <fullName evidence="1">Uncharacterized protein</fullName>
    </submittedName>
</protein>
<dbReference type="KEGG" id="act:ACLA_053240"/>
<keyword evidence="2" id="KW-1185">Reference proteome</keyword>
<dbReference type="EMBL" id="DS027054">
    <property type="protein sequence ID" value="EAW10850.1"/>
    <property type="molecule type" value="Genomic_DNA"/>
</dbReference>
<gene>
    <name evidence="1" type="ORF">ACLA_053240</name>
</gene>
<organism evidence="1 2">
    <name type="scientific">Aspergillus clavatus (strain ATCC 1007 / CBS 513.65 / DSM 816 / NCTC 3887 / NRRL 1 / QM 1276 / 107)</name>
    <dbReference type="NCBI Taxonomy" id="344612"/>
    <lineage>
        <taxon>Eukaryota</taxon>
        <taxon>Fungi</taxon>
        <taxon>Dikarya</taxon>
        <taxon>Ascomycota</taxon>
        <taxon>Pezizomycotina</taxon>
        <taxon>Eurotiomycetes</taxon>
        <taxon>Eurotiomycetidae</taxon>
        <taxon>Eurotiales</taxon>
        <taxon>Aspergillaceae</taxon>
        <taxon>Aspergillus</taxon>
        <taxon>Aspergillus subgen. Fumigati</taxon>
    </lineage>
</organism>
<dbReference type="RefSeq" id="XP_001272276.1">
    <property type="nucleotide sequence ID" value="XM_001272275.1"/>
</dbReference>
<dbReference type="Proteomes" id="UP000006701">
    <property type="component" value="Unassembled WGS sequence"/>
</dbReference>
<evidence type="ECO:0000313" key="2">
    <source>
        <dbReference type="Proteomes" id="UP000006701"/>
    </source>
</evidence>